<reference evidence="10 11" key="1">
    <citation type="journal article" date="2024" name="J Genomics">
        <title>Draft genome sequencing and assembly of Favolaschia claudopus CIRM-BRFM 2984 isolated from oak limbs.</title>
        <authorList>
            <person name="Navarro D."/>
            <person name="Drula E."/>
            <person name="Chaduli D."/>
            <person name="Cazenave R."/>
            <person name="Ahrendt S."/>
            <person name="Wang J."/>
            <person name="Lipzen A."/>
            <person name="Daum C."/>
            <person name="Barry K."/>
            <person name="Grigoriev I.V."/>
            <person name="Favel A."/>
            <person name="Rosso M.N."/>
            <person name="Martin F."/>
        </authorList>
    </citation>
    <scope>NUCLEOTIDE SEQUENCE [LARGE SCALE GENOMIC DNA]</scope>
    <source>
        <strain evidence="10 11">CIRM-BRFM 2984</strain>
    </source>
</reference>
<dbReference type="Gene3D" id="1.25.40.180">
    <property type="match status" value="2"/>
</dbReference>
<comment type="similarity">
    <text evidence="2">Belongs to the eukaryotic initiation factor 4G family.</text>
</comment>
<name>A0AAW0E4F6_9AGAR</name>
<dbReference type="PROSITE" id="PS51366">
    <property type="entry name" value="MI"/>
    <property type="match status" value="1"/>
</dbReference>
<evidence type="ECO:0000259" key="9">
    <source>
        <dbReference type="PROSITE" id="PS51366"/>
    </source>
</evidence>
<organism evidence="10 11">
    <name type="scientific">Favolaschia claudopus</name>
    <dbReference type="NCBI Taxonomy" id="2862362"/>
    <lineage>
        <taxon>Eukaryota</taxon>
        <taxon>Fungi</taxon>
        <taxon>Dikarya</taxon>
        <taxon>Basidiomycota</taxon>
        <taxon>Agaricomycotina</taxon>
        <taxon>Agaricomycetes</taxon>
        <taxon>Agaricomycetidae</taxon>
        <taxon>Agaricales</taxon>
        <taxon>Marasmiineae</taxon>
        <taxon>Mycenaceae</taxon>
        <taxon>Favolaschia</taxon>
    </lineage>
</organism>
<dbReference type="EMBL" id="JAWWNJ010000004">
    <property type="protein sequence ID" value="KAK7057730.1"/>
    <property type="molecule type" value="Genomic_DNA"/>
</dbReference>
<dbReference type="InterPro" id="IPR003890">
    <property type="entry name" value="MIF4G-like_typ-3"/>
</dbReference>
<keyword evidence="11" id="KW-1185">Reference proteome</keyword>
<gene>
    <name evidence="10" type="ORF">R3P38DRAFT_3385015</name>
</gene>
<evidence type="ECO:0000256" key="6">
    <source>
        <dbReference type="ARBA" id="ARBA00022884"/>
    </source>
</evidence>
<feature type="region of interest" description="Disordered" evidence="8">
    <location>
        <begin position="373"/>
        <end position="392"/>
    </location>
</feature>
<keyword evidence="7" id="KW-0648">Protein biosynthesis</keyword>
<keyword evidence="5" id="KW-0597">Phosphoprotein</keyword>
<proteinExistence type="inferred from homology"/>
<dbReference type="SUPFAM" id="SSF48371">
    <property type="entry name" value="ARM repeat"/>
    <property type="match status" value="2"/>
</dbReference>
<evidence type="ECO:0000256" key="7">
    <source>
        <dbReference type="ARBA" id="ARBA00022917"/>
    </source>
</evidence>
<evidence type="ECO:0000313" key="11">
    <source>
        <dbReference type="Proteomes" id="UP001362999"/>
    </source>
</evidence>
<dbReference type="InterPro" id="IPR003891">
    <property type="entry name" value="Initiation_fac_eIF4g_MI"/>
</dbReference>
<keyword evidence="4" id="KW-0396">Initiation factor</keyword>
<keyword evidence="6" id="KW-0694">RNA-binding</keyword>
<dbReference type="AlphaFoldDB" id="A0AAW0E4F6"/>
<evidence type="ECO:0000313" key="10">
    <source>
        <dbReference type="EMBL" id="KAK7057730.1"/>
    </source>
</evidence>
<comment type="subcellular location">
    <subcellularLocation>
        <location evidence="1">Cytoplasm</location>
    </subcellularLocation>
</comment>
<feature type="compositionally biased region" description="Basic and acidic residues" evidence="8">
    <location>
        <begin position="413"/>
        <end position="422"/>
    </location>
</feature>
<dbReference type="GO" id="GO:0010494">
    <property type="term" value="C:cytoplasmic stress granule"/>
    <property type="evidence" value="ECO:0007669"/>
    <property type="project" value="UniProtKB-ARBA"/>
</dbReference>
<dbReference type="FunFam" id="1.25.40.180:FF:000020">
    <property type="entry name" value="Eukaryotic translation initiation factor subunit"/>
    <property type="match status" value="1"/>
</dbReference>
<dbReference type="GO" id="GO:0016281">
    <property type="term" value="C:eukaryotic translation initiation factor 4F complex"/>
    <property type="evidence" value="ECO:0007669"/>
    <property type="project" value="TreeGrafter"/>
</dbReference>
<dbReference type="GO" id="GO:0003729">
    <property type="term" value="F:mRNA binding"/>
    <property type="evidence" value="ECO:0007669"/>
    <property type="project" value="TreeGrafter"/>
</dbReference>
<keyword evidence="3" id="KW-0963">Cytoplasm</keyword>
<comment type="caution">
    <text evidence="10">The sequence shown here is derived from an EMBL/GenBank/DDBJ whole genome shotgun (WGS) entry which is preliminary data.</text>
</comment>
<evidence type="ECO:0000256" key="2">
    <source>
        <dbReference type="ARBA" id="ARBA00005775"/>
    </source>
</evidence>
<dbReference type="InterPro" id="IPR016024">
    <property type="entry name" value="ARM-type_fold"/>
</dbReference>
<dbReference type="Proteomes" id="UP001362999">
    <property type="component" value="Unassembled WGS sequence"/>
</dbReference>
<evidence type="ECO:0000256" key="4">
    <source>
        <dbReference type="ARBA" id="ARBA00022540"/>
    </source>
</evidence>
<sequence length="633" mass="70042">MGSPFNRMAPMTQSKSGFGLPTLVRASASRWQRTAVAADGDLPELADRKVKALLNKLTMEKFDSISDQIIEWANRSENEKDGRTLIPVIRLVFEKATDEATWSEMYARLCRKMMEQISPKVQDDGIKNQEGEPIAGGQLFRKHLLNRCQEDFECGWVAKEGIAAAAETTVTEDKASKAANEKRTEAGAAGEQGDETIRYSDEYYAAQKAKRQRLGLIKFMGELFKLQMITERIMHECVKQLLGNLENPEKEEIESLCRLISTVGSLLDTAKARAHMDVYFSRMKELAKSSHVGTRMQFMLQDLIELRDRKWVARNQVTAPFTIAAVHEAAAKKKALQEKESYQRTVSMSRGGSRRGADHAEFLGPYVNGWTNFASSNTPRPPPKAGDLSNFGKIGNDSKGLLMTFGPSSVFAGKKDNKRDSISRASSNSNMFSMLQNSDPAAESAKGAPGPPAHRRKLVLQPRTKLSDQPGTTTADAPPAGSDNYNSEDDAAPEMTLADAEKKIAEDSDEFFVVRSLDKAESYFRALPSIYHRHLLKKLFGTALEASEANAQLVADLIAHAVSKELCSVDALEEGFIPLVEILEEIAIDVPKAPNRMAIMIKAASFDEQRIARIVNTSTDPTVRRSLLAFMSH</sequence>
<protein>
    <submittedName>
        <fullName evidence="10">ARM repeat-containing protein</fullName>
    </submittedName>
</protein>
<dbReference type="Pfam" id="PF02847">
    <property type="entry name" value="MA3"/>
    <property type="match status" value="1"/>
</dbReference>
<feature type="compositionally biased region" description="Polar residues" evidence="8">
    <location>
        <begin position="423"/>
        <end position="439"/>
    </location>
</feature>
<feature type="domain" description="MI" evidence="9">
    <location>
        <begin position="499"/>
        <end position="620"/>
    </location>
</feature>
<evidence type="ECO:0000256" key="3">
    <source>
        <dbReference type="ARBA" id="ARBA00022490"/>
    </source>
</evidence>
<evidence type="ECO:0000256" key="1">
    <source>
        <dbReference type="ARBA" id="ARBA00004496"/>
    </source>
</evidence>
<dbReference type="Pfam" id="PF02854">
    <property type="entry name" value="MIF4G"/>
    <property type="match status" value="1"/>
</dbReference>
<evidence type="ECO:0000256" key="8">
    <source>
        <dbReference type="SAM" id="MobiDB-lite"/>
    </source>
</evidence>
<accession>A0AAW0E4F6</accession>
<dbReference type="GO" id="GO:0003743">
    <property type="term" value="F:translation initiation factor activity"/>
    <property type="evidence" value="ECO:0007669"/>
    <property type="project" value="UniProtKB-KW"/>
</dbReference>
<dbReference type="PANTHER" id="PTHR23253:SF9">
    <property type="entry name" value="EUKARYOTIC TRANSLATION INITIATION FACTOR 4 GAMMA 2"/>
    <property type="match status" value="1"/>
</dbReference>
<dbReference type="PANTHER" id="PTHR23253">
    <property type="entry name" value="EUKARYOTIC TRANSLATION INITIATION FACTOR 4 GAMMA"/>
    <property type="match status" value="1"/>
</dbReference>
<evidence type="ECO:0000256" key="5">
    <source>
        <dbReference type="ARBA" id="ARBA00022553"/>
    </source>
</evidence>
<dbReference type="SMART" id="SM00543">
    <property type="entry name" value="MIF4G"/>
    <property type="match status" value="1"/>
</dbReference>
<feature type="region of interest" description="Disordered" evidence="8">
    <location>
        <begin position="409"/>
        <end position="490"/>
    </location>
</feature>